<evidence type="ECO:0000313" key="2">
    <source>
        <dbReference type="Proteomes" id="UP000199153"/>
    </source>
</evidence>
<organism evidence="1 2">
    <name type="scientific">Salegentibacter flavus</name>
    <dbReference type="NCBI Taxonomy" id="287099"/>
    <lineage>
        <taxon>Bacteria</taxon>
        <taxon>Pseudomonadati</taxon>
        <taxon>Bacteroidota</taxon>
        <taxon>Flavobacteriia</taxon>
        <taxon>Flavobacteriales</taxon>
        <taxon>Flavobacteriaceae</taxon>
        <taxon>Salegentibacter</taxon>
    </lineage>
</organism>
<evidence type="ECO:0000313" key="1">
    <source>
        <dbReference type="EMBL" id="SFN83492.1"/>
    </source>
</evidence>
<dbReference type="RefSeq" id="WP_093410707.1">
    <property type="nucleotide sequence ID" value="NZ_FOVL01000020.1"/>
</dbReference>
<sequence>MEIRKGLTTLTIILLASLNMQSQDLSENTFGKGLINIVAKDSSYSMSFAARFQSLYTSEWEFPHYEDFETGESNMLIRRSRLKFGGFALTPKLEYKIEIGLSNRDISGGSKYTGNTPRYILDAVLKWNFYENFELWAGQTKLPGNRERVISSANLETVDRSLVNSRFNVDREMGVQLHHFIDLGNDFIIKEALAFSQGEGRNVTTGNEGGFQYTGRLEALPFGNFDDYKGADLKREPEPKLGVGVAYDYNNDAVRTRSNSGAYMETDAGLFETDIKTLFLDAMFKYRGWSVMAEYAKRTADEAQAVNSDGTPTGDVVNVGEGFNLQTGYVFKNNFQLTGRYTSLDKAAGISGLGIQDQYTLGLSKYIVGHKLKVQTDLSLNNYEDDIDNSLMFRFQIDFHF</sequence>
<name>A0A1I5C9K1_9FLAO</name>
<dbReference type="EMBL" id="FOVL01000020">
    <property type="protein sequence ID" value="SFN83492.1"/>
    <property type="molecule type" value="Genomic_DNA"/>
</dbReference>
<dbReference type="InterPro" id="IPR023614">
    <property type="entry name" value="Porin_dom_sf"/>
</dbReference>
<accession>A0A1I5C9K1</accession>
<dbReference type="AlphaFoldDB" id="A0A1I5C9K1"/>
<proteinExistence type="predicted"/>
<dbReference type="Proteomes" id="UP000199153">
    <property type="component" value="Unassembled WGS sequence"/>
</dbReference>
<dbReference type="OrthoDB" id="5442696at2"/>
<keyword evidence="2" id="KW-1185">Reference proteome</keyword>
<dbReference type="InterPro" id="IPR010870">
    <property type="entry name" value="Porin_O/P"/>
</dbReference>
<dbReference type="STRING" id="287099.SAMN05660413_02761"/>
<dbReference type="SUPFAM" id="SSF56935">
    <property type="entry name" value="Porins"/>
    <property type="match status" value="1"/>
</dbReference>
<protein>
    <submittedName>
        <fullName evidence="1">Phosphate-selective porin O and P</fullName>
    </submittedName>
</protein>
<gene>
    <name evidence="1" type="ORF">SAMN05660413_02761</name>
</gene>
<reference evidence="1 2" key="1">
    <citation type="submission" date="2016-10" db="EMBL/GenBank/DDBJ databases">
        <authorList>
            <person name="de Groot N.N."/>
        </authorList>
    </citation>
    <scope>NUCLEOTIDE SEQUENCE [LARGE SCALE GENOMIC DNA]</scope>
    <source>
        <strain evidence="1 2">DSM 17794</strain>
    </source>
</reference>
<dbReference type="Gene3D" id="2.40.160.10">
    <property type="entry name" value="Porin"/>
    <property type="match status" value="1"/>
</dbReference>
<dbReference type="Pfam" id="PF07396">
    <property type="entry name" value="Porin_O_P"/>
    <property type="match status" value="1"/>
</dbReference>